<dbReference type="Gene3D" id="1.10.10.10">
    <property type="entry name" value="Winged helix-like DNA-binding domain superfamily/Winged helix DNA-binding domain"/>
    <property type="match status" value="1"/>
</dbReference>
<evidence type="ECO:0000313" key="5">
    <source>
        <dbReference type="EMBL" id="MFC6085981.1"/>
    </source>
</evidence>
<name>A0ABW1NRR5_9ACTN</name>
<keyword evidence="6" id="KW-1185">Reference proteome</keyword>
<dbReference type="SMART" id="SM00347">
    <property type="entry name" value="HTH_MARR"/>
    <property type="match status" value="1"/>
</dbReference>
<evidence type="ECO:0000313" key="6">
    <source>
        <dbReference type="Proteomes" id="UP001596137"/>
    </source>
</evidence>
<keyword evidence="3" id="KW-0804">Transcription</keyword>
<protein>
    <submittedName>
        <fullName evidence="5">MarR family winged helix-turn-helix transcriptional regulator</fullName>
    </submittedName>
</protein>
<dbReference type="PANTHER" id="PTHR42756:SF1">
    <property type="entry name" value="TRANSCRIPTIONAL REPRESSOR OF EMRAB OPERON"/>
    <property type="match status" value="1"/>
</dbReference>
<accession>A0ABW1NRR5</accession>
<evidence type="ECO:0000256" key="1">
    <source>
        <dbReference type="ARBA" id="ARBA00023015"/>
    </source>
</evidence>
<gene>
    <name evidence="5" type="ORF">ACFP1K_32775</name>
</gene>
<evidence type="ECO:0000256" key="2">
    <source>
        <dbReference type="ARBA" id="ARBA00023125"/>
    </source>
</evidence>
<dbReference type="EMBL" id="JBHSRF010000074">
    <property type="protein sequence ID" value="MFC6085981.1"/>
    <property type="molecule type" value="Genomic_DNA"/>
</dbReference>
<dbReference type="Proteomes" id="UP001596137">
    <property type="component" value="Unassembled WGS sequence"/>
</dbReference>
<dbReference type="PANTHER" id="PTHR42756">
    <property type="entry name" value="TRANSCRIPTIONAL REGULATOR, MARR"/>
    <property type="match status" value="1"/>
</dbReference>
<proteinExistence type="predicted"/>
<dbReference type="InterPro" id="IPR000835">
    <property type="entry name" value="HTH_MarR-typ"/>
</dbReference>
<sequence>MTTGRQVAAGRGPVGYALAEATKAHRVELQWRVAALGLHLGQELLIVDIHYNPGTTQAEMVQRIGLEQPTIAKALGRMERAGFVRRDSDPQDRRVIRVRLTDRGEEAVAGVEEAWAEVERRTTGGLSEAESRELIRMLNIIRDSH</sequence>
<evidence type="ECO:0000256" key="3">
    <source>
        <dbReference type="ARBA" id="ARBA00023163"/>
    </source>
</evidence>
<dbReference type="InterPro" id="IPR023187">
    <property type="entry name" value="Tscrpt_reg_MarR-type_CS"/>
</dbReference>
<dbReference type="PRINTS" id="PR00598">
    <property type="entry name" value="HTHMARR"/>
</dbReference>
<dbReference type="Pfam" id="PF01047">
    <property type="entry name" value="MarR"/>
    <property type="match status" value="1"/>
</dbReference>
<reference evidence="6" key="1">
    <citation type="journal article" date="2019" name="Int. J. Syst. Evol. Microbiol.">
        <title>The Global Catalogue of Microorganisms (GCM) 10K type strain sequencing project: providing services to taxonomists for standard genome sequencing and annotation.</title>
        <authorList>
            <consortium name="The Broad Institute Genomics Platform"/>
            <consortium name="The Broad Institute Genome Sequencing Center for Infectious Disease"/>
            <person name="Wu L."/>
            <person name="Ma J."/>
        </authorList>
    </citation>
    <scope>NUCLEOTIDE SEQUENCE [LARGE SCALE GENOMIC DNA]</scope>
    <source>
        <strain evidence="6">JCM 30346</strain>
    </source>
</reference>
<dbReference type="InterPro" id="IPR036390">
    <property type="entry name" value="WH_DNA-bd_sf"/>
</dbReference>
<feature type="domain" description="HTH marR-type" evidence="4">
    <location>
        <begin position="11"/>
        <end position="143"/>
    </location>
</feature>
<dbReference type="SUPFAM" id="SSF46785">
    <property type="entry name" value="Winged helix' DNA-binding domain"/>
    <property type="match status" value="1"/>
</dbReference>
<dbReference type="RefSeq" id="WP_380760707.1">
    <property type="nucleotide sequence ID" value="NZ_JBHSRF010000074.1"/>
</dbReference>
<dbReference type="InterPro" id="IPR036388">
    <property type="entry name" value="WH-like_DNA-bd_sf"/>
</dbReference>
<organism evidence="5 6">
    <name type="scientific">Sphaerisporangium aureirubrum</name>
    <dbReference type="NCBI Taxonomy" id="1544736"/>
    <lineage>
        <taxon>Bacteria</taxon>
        <taxon>Bacillati</taxon>
        <taxon>Actinomycetota</taxon>
        <taxon>Actinomycetes</taxon>
        <taxon>Streptosporangiales</taxon>
        <taxon>Streptosporangiaceae</taxon>
        <taxon>Sphaerisporangium</taxon>
    </lineage>
</organism>
<keyword evidence="2" id="KW-0238">DNA-binding</keyword>
<dbReference type="PROSITE" id="PS50995">
    <property type="entry name" value="HTH_MARR_2"/>
    <property type="match status" value="1"/>
</dbReference>
<evidence type="ECO:0000259" key="4">
    <source>
        <dbReference type="PROSITE" id="PS50995"/>
    </source>
</evidence>
<dbReference type="PROSITE" id="PS01117">
    <property type="entry name" value="HTH_MARR_1"/>
    <property type="match status" value="1"/>
</dbReference>
<comment type="caution">
    <text evidence="5">The sequence shown here is derived from an EMBL/GenBank/DDBJ whole genome shotgun (WGS) entry which is preliminary data.</text>
</comment>
<keyword evidence="1" id="KW-0805">Transcription regulation</keyword>